<evidence type="ECO:0000313" key="1">
    <source>
        <dbReference type="EMBL" id="PTD02225.1"/>
    </source>
</evidence>
<proteinExistence type="predicted"/>
<accession>A0A2T4GFH8</accession>
<organism evidence="1 2">
    <name type="scientific">Fusarium culmorum</name>
    <dbReference type="NCBI Taxonomy" id="5516"/>
    <lineage>
        <taxon>Eukaryota</taxon>
        <taxon>Fungi</taxon>
        <taxon>Dikarya</taxon>
        <taxon>Ascomycota</taxon>
        <taxon>Pezizomycotina</taxon>
        <taxon>Sordariomycetes</taxon>
        <taxon>Hypocreomycetidae</taxon>
        <taxon>Hypocreales</taxon>
        <taxon>Nectriaceae</taxon>
        <taxon>Fusarium</taxon>
    </lineage>
</organism>
<name>A0A2T4GFH8_FUSCU</name>
<protein>
    <submittedName>
        <fullName evidence="1">Uncharacterized protein</fullName>
    </submittedName>
</protein>
<dbReference type="AlphaFoldDB" id="A0A2T4GFH8"/>
<dbReference type="OMA" id="VCKLACT"/>
<keyword evidence="2" id="KW-1185">Reference proteome</keyword>
<dbReference type="EMBL" id="PVEM01000023">
    <property type="protein sequence ID" value="PTD02225.1"/>
    <property type="molecule type" value="Genomic_DNA"/>
</dbReference>
<evidence type="ECO:0000313" key="2">
    <source>
        <dbReference type="Proteomes" id="UP000241587"/>
    </source>
</evidence>
<dbReference type="OrthoDB" id="5101111at2759"/>
<reference evidence="1 2" key="1">
    <citation type="submission" date="2018-02" db="EMBL/GenBank/DDBJ databases">
        <title>Fusarium culmorum secondary metabolites in fungal-bacterial-plant interactions.</title>
        <authorList>
            <person name="Schmidt R."/>
        </authorList>
    </citation>
    <scope>NUCLEOTIDE SEQUENCE [LARGE SCALE GENOMIC DNA]</scope>
    <source>
        <strain evidence="1 2">PV</strain>
    </source>
</reference>
<comment type="caution">
    <text evidence="1">The sequence shown here is derived from an EMBL/GenBank/DDBJ whole genome shotgun (WGS) entry which is preliminary data.</text>
</comment>
<dbReference type="Proteomes" id="UP000241587">
    <property type="component" value="Unassembled WGS sequence"/>
</dbReference>
<gene>
    <name evidence="1" type="ORF">FCULG_00012142</name>
</gene>
<sequence length="123" mass="13859">MSVLGVKNWFENISNSAEELVLGRYPLEFLHFSQSAKWPVRDFSGLPYAVYPPRQSTSFDSPTTDISSRQVFPGFLGEEEYKLSPEVLFKIGQWASVADRAPPKTLKHVCKLACTLIAAFLLF</sequence>